<keyword evidence="2" id="KW-1185">Reference proteome</keyword>
<evidence type="ECO:0000313" key="1">
    <source>
        <dbReference type="EMBL" id="KAF5250792.1"/>
    </source>
</evidence>
<accession>A0A8H5E8L2</accession>
<comment type="caution">
    <text evidence="1">The sequence shown here is derived from an EMBL/GenBank/DDBJ whole genome shotgun (WGS) entry which is preliminary data.</text>
</comment>
<name>A0A8H5E8L2_9HYPO</name>
<sequence>MNPNIKEVDGALVTTCEYPPPTEDWTENYQEMGGDEYWGEGGKVSELLESRGLSGNVKPLFALNAESGSPYTLFELGGTFYFFDTADDSLERIRDPEELGAILGTIGDPDDGLDAVRTTTI</sequence>
<evidence type="ECO:0000313" key="2">
    <source>
        <dbReference type="Proteomes" id="UP000573603"/>
    </source>
</evidence>
<reference evidence="1 2" key="1">
    <citation type="journal article" date="2020" name="BMC Genomics">
        <title>Correction to: Identification and distribution of gene clusters required for synthesis of sphingolipid metabolism inhibitors in diverse species of the filamentous fungus Fusarium.</title>
        <authorList>
            <person name="Kim H.S."/>
            <person name="Lohmar J.M."/>
            <person name="Busman M."/>
            <person name="Brown D.W."/>
            <person name="Naumann T.A."/>
            <person name="Divon H.H."/>
            <person name="Lysoe E."/>
            <person name="Uhlig S."/>
            <person name="Proctor R.H."/>
        </authorList>
    </citation>
    <scope>NUCLEOTIDE SEQUENCE [LARGE SCALE GENOMIC DNA]</scope>
    <source>
        <strain evidence="1 2">NRRL 25214</strain>
    </source>
</reference>
<dbReference type="AlphaFoldDB" id="A0A8H5E8L2"/>
<dbReference type="Proteomes" id="UP000573603">
    <property type="component" value="Unassembled WGS sequence"/>
</dbReference>
<organism evidence="1 2">
    <name type="scientific">Fusarium anthophilum</name>
    <dbReference type="NCBI Taxonomy" id="48485"/>
    <lineage>
        <taxon>Eukaryota</taxon>
        <taxon>Fungi</taxon>
        <taxon>Dikarya</taxon>
        <taxon>Ascomycota</taxon>
        <taxon>Pezizomycotina</taxon>
        <taxon>Sordariomycetes</taxon>
        <taxon>Hypocreomycetidae</taxon>
        <taxon>Hypocreales</taxon>
        <taxon>Nectriaceae</taxon>
        <taxon>Fusarium</taxon>
        <taxon>Fusarium fujikuroi species complex</taxon>
    </lineage>
</organism>
<proteinExistence type="predicted"/>
<protein>
    <submittedName>
        <fullName evidence="1">Uncharacterized protein</fullName>
    </submittedName>
</protein>
<dbReference type="EMBL" id="JABEVY010000084">
    <property type="protein sequence ID" value="KAF5250792.1"/>
    <property type="molecule type" value="Genomic_DNA"/>
</dbReference>
<gene>
    <name evidence="1" type="ORF">FANTH_4064</name>
</gene>